<evidence type="ECO:0000313" key="2">
    <source>
        <dbReference type="Proteomes" id="UP000308652"/>
    </source>
</evidence>
<keyword evidence="2" id="KW-1185">Reference proteome</keyword>
<dbReference type="OrthoDB" id="2953420at2759"/>
<proteinExistence type="predicted"/>
<accession>A0A5C3M4K6</accession>
<sequence>MSNGGSNRKRPIQVSNLTAENPMPWQYHPVYGIVHLVDCSICSIYMTHIVEADRQPSFQLALQDRDHKRDIYFFDGVNEGRRRQRDDDEYLYEERQRYRTERNEAREKAFQYKLDLQHTLDALHLTQEQLRASLDECEKLRIGIERWKGLSDQPDNSSVATKGMEVEQMLMYPSSSPTQHPIIDVSRDSHLDPRSLSTSQARQATAHPVIQQLDESSHVSLTSSNPTPITYAAVASQPANQPSTIASAPSFSVTVQSVTALPNKPTMTMPKTPSADLRATVAQTGGGNLFVPRNPKNIRQLRSLMNAAHQPGNDGALAKIKGLCAEAHSTPREQKTELQRYLLSNWRNPSPAGDTSYSTSTVMRFPQLPIKVNPRMDDPVEVWYEYLCAHPASWPKGVRRDSQQRPVMSDLKASRTVARLRPDVDSSGNVTSRSEFMTRVIELLSQTGMYAELIRKNDIRISLVESFKPYLSSSPITIEDVVRHFANCGVTIDVAIQQLEPWALNYLGSSTPASST</sequence>
<organism evidence="1 2">
    <name type="scientific">Crucibulum laeve</name>
    <dbReference type="NCBI Taxonomy" id="68775"/>
    <lineage>
        <taxon>Eukaryota</taxon>
        <taxon>Fungi</taxon>
        <taxon>Dikarya</taxon>
        <taxon>Basidiomycota</taxon>
        <taxon>Agaricomycotina</taxon>
        <taxon>Agaricomycetes</taxon>
        <taxon>Agaricomycetidae</taxon>
        <taxon>Agaricales</taxon>
        <taxon>Agaricineae</taxon>
        <taxon>Nidulariaceae</taxon>
        <taxon>Crucibulum</taxon>
    </lineage>
</organism>
<protein>
    <submittedName>
        <fullName evidence="1">Uncharacterized protein</fullName>
    </submittedName>
</protein>
<evidence type="ECO:0000313" key="1">
    <source>
        <dbReference type="EMBL" id="TFK40220.1"/>
    </source>
</evidence>
<gene>
    <name evidence="1" type="ORF">BDQ12DRAFT_721681</name>
</gene>
<dbReference type="EMBL" id="ML213597">
    <property type="protein sequence ID" value="TFK40220.1"/>
    <property type="molecule type" value="Genomic_DNA"/>
</dbReference>
<dbReference type="Proteomes" id="UP000308652">
    <property type="component" value="Unassembled WGS sequence"/>
</dbReference>
<name>A0A5C3M4K6_9AGAR</name>
<dbReference type="AlphaFoldDB" id="A0A5C3M4K6"/>
<reference evidence="1 2" key="1">
    <citation type="journal article" date="2019" name="Nat. Ecol. Evol.">
        <title>Megaphylogeny resolves global patterns of mushroom evolution.</title>
        <authorList>
            <person name="Varga T."/>
            <person name="Krizsan K."/>
            <person name="Foldi C."/>
            <person name="Dima B."/>
            <person name="Sanchez-Garcia M."/>
            <person name="Sanchez-Ramirez S."/>
            <person name="Szollosi G.J."/>
            <person name="Szarkandi J.G."/>
            <person name="Papp V."/>
            <person name="Albert L."/>
            <person name="Andreopoulos W."/>
            <person name="Angelini C."/>
            <person name="Antonin V."/>
            <person name="Barry K.W."/>
            <person name="Bougher N.L."/>
            <person name="Buchanan P."/>
            <person name="Buyck B."/>
            <person name="Bense V."/>
            <person name="Catcheside P."/>
            <person name="Chovatia M."/>
            <person name="Cooper J."/>
            <person name="Damon W."/>
            <person name="Desjardin D."/>
            <person name="Finy P."/>
            <person name="Geml J."/>
            <person name="Haridas S."/>
            <person name="Hughes K."/>
            <person name="Justo A."/>
            <person name="Karasinski D."/>
            <person name="Kautmanova I."/>
            <person name="Kiss B."/>
            <person name="Kocsube S."/>
            <person name="Kotiranta H."/>
            <person name="LaButti K.M."/>
            <person name="Lechner B.E."/>
            <person name="Liimatainen K."/>
            <person name="Lipzen A."/>
            <person name="Lukacs Z."/>
            <person name="Mihaltcheva S."/>
            <person name="Morgado L.N."/>
            <person name="Niskanen T."/>
            <person name="Noordeloos M.E."/>
            <person name="Ohm R.A."/>
            <person name="Ortiz-Santana B."/>
            <person name="Ovrebo C."/>
            <person name="Racz N."/>
            <person name="Riley R."/>
            <person name="Savchenko A."/>
            <person name="Shiryaev A."/>
            <person name="Soop K."/>
            <person name="Spirin V."/>
            <person name="Szebenyi C."/>
            <person name="Tomsovsky M."/>
            <person name="Tulloss R.E."/>
            <person name="Uehling J."/>
            <person name="Grigoriev I.V."/>
            <person name="Vagvolgyi C."/>
            <person name="Papp T."/>
            <person name="Martin F.M."/>
            <person name="Miettinen O."/>
            <person name="Hibbett D.S."/>
            <person name="Nagy L.G."/>
        </authorList>
    </citation>
    <scope>NUCLEOTIDE SEQUENCE [LARGE SCALE GENOMIC DNA]</scope>
    <source>
        <strain evidence="1 2">CBS 166.37</strain>
    </source>
</reference>